<dbReference type="GO" id="GO:0033309">
    <property type="term" value="C:SBF transcription complex"/>
    <property type="evidence" value="ECO:0007669"/>
    <property type="project" value="TreeGrafter"/>
</dbReference>
<dbReference type="RefSeq" id="XP_035345626.1">
    <property type="nucleotide sequence ID" value="XM_035489733.1"/>
</dbReference>
<feature type="compositionally biased region" description="Polar residues" evidence="1">
    <location>
        <begin position="252"/>
        <end position="261"/>
    </location>
</feature>
<dbReference type="KEGG" id="trg:TRUGW13939_06582"/>
<feature type="region of interest" description="Disordered" evidence="1">
    <location>
        <begin position="249"/>
        <end position="544"/>
    </location>
</feature>
<dbReference type="SUPFAM" id="SSF54616">
    <property type="entry name" value="DNA-binding domain of Mlu1-box binding protein MBP1"/>
    <property type="match status" value="1"/>
</dbReference>
<evidence type="ECO:0000313" key="4">
    <source>
        <dbReference type="Proteomes" id="UP000509510"/>
    </source>
</evidence>
<dbReference type="Gene3D" id="3.10.260.10">
    <property type="entry name" value="Transcription regulator HTH, APSES-type DNA-binding domain"/>
    <property type="match status" value="1"/>
</dbReference>
<keyword evidence="4" id="KW-1185">Reference proteome</keyword>
<reference evidence="4" key="1">
    <citation type="submission" date="2020-06" db="EMBL/GenBank/DDBJ databases">
        <title>A chromosome-scale genome assembly of Talaromyces rugulosus W13939.</title>
        <authorList>
            <person name="Wang B."/>
            <person name="Guo L."/>
            <person name="Ye K."/>
            <person name="Wang L."/>
        </authorList>
    </citation>
    <scope>NUCLEOTIDE SEQUENCE [LARGE SCALE GENOMIC DNA]</scope>
    <source>
        <strain evidence="4">W13939</strain>
    </source>
</reference>
<name>A0A7H8R0G7_TALRU</name>
<feature type="compositionally biased region" description="Polar residues" evidence="1">
    <location>
        <begin position="292"/>
        <end position="310"/>
    </location>
</feature>
<feature type="compositionally biased region" description="Low complexity" evidence="1">
    <location>
        <begin position="364"/>
        <end position="375"/>
    </location>
</feature>
<feature type="compositionally biased region" description="Acidic residues" evidence="1">
    <location>
        <begin position="393"/>
        <end position="405"/>
    </location>
</feature>
<dbReference type="GeneID" id="55994077"/>
<dbReference type="PANTHER" id="PTHR43828:SF5">
    <property type="entry name" value="TRANSCRIPTIONAL REPRESSOR XBP1"/>
    <property type="match status" value="1"/>
</dbReference>
<feature type="compositionally biased region" description="Low complexity" evidence="1">
    <location>
        <begin position="406"/>
        <end position="420"/>
    </location>
</feature>
<dbReference type="PROSITE" id="PS51299">
    <property type="entry name" value="HTH_APSES"/>
    <property type="match status" value="1"/>
</dbReference>
<dbReference type="InterPro" id="IPR036887">
    <property type="entry name" value="HTH_APSES_sf"/>
</dbReference>
<dbReference type="GO" id="GO:0003677">
    <property type="term" value="F:DNA binding"/>
    <property type="evidence" value="ECO:0007669"/>
    <property type="project" value="InterPro"/>
</dbReference>
<dbReference type="InterPro" id="IPR003163">
    <property type="entry name" value="Tscrpt_reg_HTH_APSES-type"/>
</dbReference>
<dbReference type="OrthoDB" id="5562739at2759"/>
<evidence type="ECO:0000313" key="3">
    <source>
        <dbReference type="EMBL" id="QKX59448.1"/>
    </source>
</evidence>
<feature type="compositionally biased region" description="Basic residues" evidence="1">
    <location>
        <begin position="450"/>
        <end position="469"/>
    </location>
</feature>
<proteinExistence type="predicted"/>
<dbReference type="GO" id="GO:0030907">
    <property type="term" value="C:MBF transcription complex"/>
    <property type="evidence" value="ECO:0007669"/>
    <property type="project" value="TreeGrafter"/>
</dbReference>
<dbReference type="EMBL" id="CP055900">
    <property type="protein sequence ID" value="QKX59448.1"/>
    <property type="molecule type" value="Genomic_DNA"/>
</dbReference>
<protein>
    <recommendedName>
        <fullName evidence="2">HTH APSES-type domain-containing protein</fullName>
    </recommendedName>
</protein>
<feature type="compositionally biased region" description="Low complexity" evidence="1">
    <location>
        <begin position="428"/>
        <end position="437"/>
    </location>
</feature>
<sequence length="556" mass="62305">MASIESLLNPVPPVPVRRRQQEQPQQRPNTLPPDTSGRRPSRIPKDAPVFNPGEARGELRYPPCEERDEFLASQHTLFDIHPPVGHIADYPRHIPYSSEKKAFLEKTGRESFEVFQYTFKIPNTEKTWTVMWDYNIGLVRTTHLFKCNGYSKTTPAKMLNANPGLREICHSITGGALAAQGYWMPYDAARAVSATFCWSIRFALTPLFGKDFPDICKPPGSPEYGKMIVKPEIVQQSTSTANLYRNQELESKTNSQRQHQGQRVLMDVSPSRRDGISNATAHTLSKGEDRSLSTTTTSDNSWTPVNSLSPERTKPVRRSEKRTNTTGMLPPVEEMFRAHHKKVTRSSQANPLKRRLNENSTENAAVESSSSAAAGKSRREARSARRSYPYDESSAEDEQDSDDDINLNLTTDDNDSTSSDSDADLDLISDLSMMTSSESDDGENDDPERRSRRRRHHGHSKPQQRKNNKNQHDDSTLSSTTSLQPPQSTLLSKQQHHPRDREAAETLLTLSSRSGSSSVEERPANNSTKQTTDGAATNNTAASKEHAIKRLCRVSF</sequence>
<accession>A0A7H8R0G7</accession>
<dbReference type="Proteomes" id="UP000509510">
    <property type="component" value="Chromosome III"/>
</dbReference>
<feature type="domain" description="HTH APSES-type" evidence="2">
    <location>
        <begin position="101"/>
        <end position="219"/>
    </location>
</feature>
<dbReference type="AlphaFoldDB" id="A0A7H8R0G7"/>
<dbReference type="GO" id="GO:0000981">
    <property type="term" value="F:DNA-binding transcription factor activity, RNA polymerase II-specific"/>
    <property type="evidence" value="ECO:0007669"/>
    <property type="project" value="UniProtKB-ARBA"/>
</dbReference>
<feature type="compositionally biased region" description="Basic and acidic residues" evidence="1">
    <location>
        <begin position="311"/>
        <end position="323"/>
    </location>
</feature>
<dbReference type="InterPro" id="IPR051642">
    <property type="entry name" value="SWI6-like"/>
</dbReference>
<gene>
    <name evidence="3" type="ORF">TRUGW13939_06582</name>
</gene>
<organism evidence="3 4">
    <name type="scientific">Talaromyces rugulosus</name>
    <name type="common">Penicillium rugulosum</name>
    <dbReference type="NCBI Taxonomy" id="121627"/>
    <lineage>
        <taxon>Eukaryota</taxon>
        <taxon>Fungi</taxon>
        <taxon>Dikarya</taxon>
        <taxon>Ascomycota</taxon>
        <taxon>Pezizomycotina</taxon>
        <taxon>Eurotiomycetes</taxon>
        <taxon>Eurotiomycetidae</taxon>
        <taxon>Eurotiales</taxon>
        <taxon>Trichocomaceae</taxon>
        <taxon>Talaromyces</taxon>
        <taxon>Talaromyces sect. Islandici</taxon>
    </lineage>
</organism>
<evidence type="ECO:0000259" key="2">
    <source>
        <dbReference type="PROSITE" id="PS51299"/>
    </source>
</evidence>
<feature type="region of interest" description="Disordered" evidence="1">
    <location>
        <begin position="1"/>
        <end position="59"/>
    </location>
</feature>
<feature type="compositionally biased region" description="Low complexity" evidence="1">
    <location>
        <begin position="531"/>
        <end position="542"/>
    </location>
</feature>
<dbReference type="PANTHER" id="PTHR43828">
    <property type="entry name" value="ASPARAGINASE"/>
    <property type="match status" value="1"/>
</dbReference>
<feature type="compositionally biased region" description="Low complexity" evidence="1">
    <location>
        <begin position="476"/>
        <end position="493"/>
    </location>
</feature>
<evidence type="ECO:0000256" key="1">
    <source>
        <dbReference type="SAM" id="MobiDB-lite"/>
    </source>
</evidence>